<comment type="caution">
    <text evidence="2">The sequence shown here is derived from an EMBL/GenBank/DDBJ whole genome shotgun (WGS) entry which is preliminary data.</text>
</comment>
<dbReference type="PANTHER" id="PTHR34512">
    <property type="entry name" value="CELL SURFACE PROTEIN"/>
    <property type="match status" value="1"/>
</dbReference>
<keyword evidence="3" id="KW-1185">Reference proteome</keyword>
<evidence type="ECO:0000259" key="1">
    <source>
        <dbReference type="Pfam" id="PF13360"/>
    </source>
</evidence>
<feature type="domain" description="Pyrrolo-quinoline quinone repeat" evidence="1">
    <location>
        <begin position="2"/>
        <end position="190"/>
    </location>
</feature>
<dbReference type="Gene3D" id="2.130.10.10">
    <property type="entry name" value="YVTN repeat-like/Quinoprotein amine dehydrogenase"/>
    <property type="match status" value="1"/>
</dbReference>
<accession>A0ABR3G324</accession>
<dbReference type="EMBL" id="JBBBZM010000794">
    <property type="protein sequence ID" value="KAL0630330.1"/>
    <property type="molecule type" value="Genomic_DNA"/>
</dbReference>
<evidence type="ECO:0000313" key="2">
    <source>
        <dbReference type="EMBL" id="KAL0630330.1"/>
    </source>
</evidence>
<dbReference type="SUPFAM" id="SSF50998">
    <property type="entry name" value="Quinoprotein alcohol dehydrogenase-like"/>
    <property type="match status" value="1"/>
</dbReference>
<feature type="non-terminal residue" evidence="2">
    <location>
        <position position="430"/>
    </location>
</feature>
<dbReference type="Pfam" id="PF13360">
    <property type="entry name" value="PQQ_2"/>
    <property type="match status" value="1"/>
</dbReference>
<organism evidence="2 3">
    <name type="scientific">Discina gigas</name>
    <dbReference type="NCBI Taxonomy" id="1032678"/>
    <lineage>
        <taxon>Eukaryota</taxon>
        <taxon>Fungi</taxon>
        <taxon>Dikarya</taxon>
        <taxon>Ascomycota</taxon>
        <taxon>Pezizomycotina</taxon>
        <taxon>Pezizomycetes</taxon>
        <taxon>Pezizales</taxon>
        <taxon>Discinaceae</taxon>
        <taxon>Discina</taxon>
    </lineage>
</organism>
<proteinExistence type="predicted"/>
<dbReference type="InterPro" id="IPR015943">
    <property type="entry name" value="WD40/YVTN_repeat-like_dom_sf"/>
</dbReference>
<dbReference type="PANTHER" id="PTHR34512:SF30">
    <property type="entry name" value="OUTER MEMBRANE PROTEIN ASSEMBLY FACTOR BAMB"/>
    <property type="match status" value="1"/>
</dbReference>
<dbReference type="Proteomes" id="UP001447188">
    <property type="component" value="Unassembled WGS sequence"/>
</dbReference>
<protein>
    <recommendedName>
        <fullName evidence="1">Pyrrolo-quinoline quinone repeat domain-containing protein</fullName>
    </recommendedName>
</protein>
<sequence length="430" mass="48691">ADTGFVRWRVKTKGLVRGRPLIKAIGDDSRVYVATENGFLQCLNVDSGSLLWTRRYGAGLWHQFLVADERSVFVMDGKWHFIAFDLDSGEISWLSRLRSPGCWQPVWCDDYLVVLSKQGEIAVFEPAREIKLWEGQLPGTYNQPPAIGIDSNGRKLLVAASTTSGLLAFDIDPGCQRMTTSSEQHLNTTMSAEESNRKNWYVVSQVKSHRVVYFTDDPDYTPPMDGDWYYISSFQGELPADLTLRNCWSWRFNGTEFEDARTKKPTSQAETLLKSNKEALRHLLKEKIDLVRKHPVPNCVNSGILRELRLQEARVILGDAGVDETVEFPLLMNSAAVRGISVRAMAQRTIEAHERDTRVLIESELLRDEIAESINQAKNQSQLFSIRQRLLSEVVPSQSEKLKSAPTNTTPLHFALRPSEAILAQEQLRL</sequence>
<feature type="non-terminal residue" evidence="2">
    <location>
        <position position="1"/>
    </location>
</feature>
<dbReference type="InterPro" id="IPR011047">
    <property type="entry name" value="Quinoprotein_ADH-like_sf"/>
</dbReference>
<name>A0ABR3G324_9PEZI</name>
<dbReference type="InterPro" id="IPR002372">
    <property type="entry name" value="PQQ_rpt_dom"/>
</dbReference>
<gene>
    <name evidence="2" type="ORF">Q9L58_010823</name>
</gene>
<evidence type="ECO:0000313" key="3">
    <source>
        <dbReference type="Proteomes" id="UP001447188"/>
    </source>
</evidence>
<reference evidence="2 3" key="1">
    <citation type="submission" date="2024-02" db="EMBL/GenBank/DDBJ databases">
        <title>Discinaceae phylogenomics.</title>
        <authorList>
            <person name="Dirks A.C."/>
            <person name="James T.Y."/>
        </authorList>
    </citation>
    <scope>NUCLEOTIDE SEQUENCE [LARGE SCALE GENOMIC DNA]</scope>
    <source>
        <strain evidence="2 3">ACD0624</strain>
    </source>
</reference>